<evidence type="ECO:0000313" key="3">
    <source>
        <dbReference type="Proteomes" id="UP000075683"/>
    </source>
</evidence>
<accession>A0A150M8D4</accession>
<dbReference type="PROSITE" id="PS51257">
    <property type="entry name" value="PROKAR_LIPOPROTEIN"/>
    <property type="match status" value="1"/>
</dbReference>
<dbReference type="EMBL" id="LQYT01000030">
    <property type="protein sequence ID" value="KYD20686.1"/>
    <property type="molecule type" value="Genomic_DNA"/>
</dbReference>
<comment type="caution">
    <text evidence="2">The sequence shown here is derived from an EMBL/GenBank/DDBJ whole genome shotgun (WGS) entry which is preliminary data.</text>
</comment>
<protein>
    <submittedName>
        <fullName evidence="2">Uncharacterized protein</fullName>
    </submittedName>
</protein>
<evidence type="ECO:0000313" key="2">
    <source>
        <dbReference type="EMBL" id="KYD20686.1"/>
    </source>
</evidence>
<gene>
    <name evidence="2" type="ORF">B4135_0068</name>
</gene>
<name>A0A150M8D4_9BACI</name>
<feature type="region of interest" description="Disordered" evidence="1">
    <location>
        <begin position="1"/>
        <end position="31"/>
    </location>
</feature>
<reference evidence="2 3" key="1">
    <citation type="submission" date="2016-01" db="EMBL/GenBank/DDBJ databases">
        <title>Draft Genome Sequences of Seven Thermophilic Sporeformers Isolated from Foods.</title>
        <authorList>
            <person name="Berendsen E.M."/>
            <person name="Wells-Bennik M.H."/>
            <person name="Krawcyk A.O."/>
            <person name="De Jong A."/>
            <person name="Holsappel S."/>
            <person name="Eijlander R.T."/>
            <person name="Kuipers O.P."/>
        </authorList>
    </citation>
    <scope>NUCLEOTIDE SEQUENCE [LARGE SCALE GENOMIC DNA]</scope>
    <source>
        <strain evidence="2 3">B4135</strain>
    </source>
</reference>
<evidence type="ECO:0000256" key="1">
    <source>
        <dbReference type="SAM" id="MobiDB-lite"/>
    </source>
</evidence>
<proteinExistence type="predicted"/>
<dbReference type="AlphaFoldDB" id="A0A150M8D4"/>
<organism evidence="2 3">
    <name type="scientific">Caldibacillus debilis</name>
    <dbReference type="NCBI Taxonomy" id="301148"/>
    <lineage>
        <taxon>Bacteria</taxon>
        <taxon>Bacillati</taxon>
        <taxon>Bacillota</taxon>
        <taxon>Bacilli</taxon>
        <taxon>Bacillales</taxon>
        <taxon>Bacillaceae</taxon>
        <taxon>Caldibacillus</taxon>
    </lineage>
</organism>
<sequence>MEARKSMENALSRTEAKAPAGQTGTSAAGACTRGNFFHGKNRFQLCRKGNFSPKRWF</sequence>
<dbReference type="Proteomes" id="UP000075683">
    <property type="component" value="Unassembled WGS sequence"/>
</dbReference>